<comment type="caution">
    <text evidence="1">The sequence shown here is derived from an EMBL/GenBank/DDBJ whole genome shotgun (WGS) entry which is preliminary data.</text>
</comment>
<proteinExistence type="predicted"/>
<dbReference type="EMBL" id="JAVRHY010000012">
    <property type="protein sequence ID" value="MDT0619227.1"/>
    <property type="molecule type" value="Genomic_DNA"/>
</dbReference>
<reference evidence="1 2" key="1">
    <citation type="submission" date="2023-09" db="EMBL/GenBank/DDBJ databases">
        <authorList>
            <person name="Rey-Velasco X."/>
        </authorList>
    </citation>
    <scope>NUCLEOTIDE SEQUENCE [LARGE SCALE GENOMIC DNA]</scope>
    <source>
        <strain evidence="1 2">P385</strain>
    </source>
</reference>
<gene>
    <name evidence="1" type="ORF">RM531_12145</name>
</gene>
<evidence type="ECO:0000313" key="1">
    <source>
        <dbReference type="EMBL" id="MDT0619227.1"/>
    </source>
</evidence>
<evidence type="ECO:0000313" key="2">
    <source>
        <dbReference type="Proteomes" id="UP001259982"/>
    </source>
</evidence>
<dbReference type="Proteomes" id="UP001259982">
    <property type="component" value="Unassembled WGS sequence"/>
</dbReference>
<keyword evidence="2" id="KW-1185">Reference proteome</keyword>
<name>A0ABU3B9S2_9GAMM</name>
<protein>
    <submittedName>
        <fullName evidence="1">Uncharacterized protein</fullName>
    </submittedName>
</protein>
<dbReference type="RefSeq" id="WP_311659594.1">
    <property type="nucleotide sequence ID" value="NZ_JAVRHY010000012.1"/>
</dbReference>
<sequence>MSPDCAVLEHGRPPPLHKLQRAAWYQALYARLTPKTRQRDLRQLREQALIKQDDHNRLWPGFVDPADNSIDESTG</sequence>
<organism evidence="1 2">
    <name type="scientific">Spectribacter acetivorans</name>
    <dbReference type="NCBI Taxonomy" id="3075603"/>
    <lineage>
        <taxon>Bacteria</taxon>
        <taxon>Pseudomonadati</taxon>
        <taxon>Pseudomonadota</taxon>
        <taxon>Gammaproteobacteria</taxon>
        <taxon>Salinisphaerales</taxon>
        <taxon>Salinisphaeraceae</taxon>
        <taxon>Spectribacter</taxon>
    </lineage>
</organism>
<accession>A0ABU3B9S2</accession>